<keyword evidence="1" id="KW-0732">Signal</keyword>
<feature type="signal peptide" evidence="1">
    <location>
        <begin position="1"/>
        <end position="24"/>
    </location>
</feature>
<feature type="chain" id="PRO_5005190709" evidence="1">
    <location>
        <begin position="25"/>
        <end position="146"/>
    </location>
</feature>
<evidence type="ECO:0000313" key="2">
    <source>
        <dbReference type="EMBL" id="CEM36398.1"/>
    </source>
</evidence>
<evidence type="ECO:0000256" key="1">
    <source>
        <dbReference type="SAM" id="SignalP"/>
    </source>
</evidence>
<proteinExistence type="predicted"/>
<sequence>MVNSLGNLMEMMLLSLSCLSLFYAFIDRVLPTAHRTPSIWDFDVRCSIPSGKHEFLSSSRSFEERVPSPCVSRARLFAVPLASVQQGGGQVDEGRQEMETLHYFQICEHIAAKDVADTVVRFHVFAPSDDAVFDLMQKEDGCCLKN</sequence>
<name>A0A0G4GZ05_9ALVE</name>
<dbReference type="EMBL" id="CDMZ01001699">
    <property type="protein sequence ID" value="CEM36398.1"/>
    <property type="molecule type" value="Genomic_DNA"/>
</dbReference>
<reference evidence="2" key="1">
    <citation type="submission" date="2014-11" db="EMBL/GenBank/DDBJ databases">
        <authorList>
            <person name="Otto D Thomas"/>
            <person name="Naeem Raeece"/>
        </authorList>
    </citation>
    <scope>NUCLEOTIDE SEQUENCE</scope>
</reference>
<dbReference type="AlphaFoldDB" id="A0A0G4GZ05"/>
<organism evidence="2">
    <name type="scientific">Chromera velia CCMP2878</name>
    <dbReference type="NCBI Taxonomy" id="1169474"/>
    <lineage>
        <taxon>Eukaryota</taxon>
        <taxon>Sar</taxon>
        <taxon>Alveolata</taxon>
        <taxon>Colpodellida</taxon>
        <taxon>Chromeraceae</taxon>
        <taxon>Chromera</taxon>
    </lineage>
</organism>
<dbReference type="VEuPathDB" id="CryptoDB:Cvel_23972"/>
<accession>A0A0G4GZ05</accession>
<protein>
    <submittedName>
        <fullName evidence="2">Uncharacterized protein</fullName>
    </submittedName>
</protein>
<gene>
    <name evidence="2" type="ORF">Cvel_23972</name>
</gene>